<dbReference type="InterPro" id="IPR050490">
    <property type="entry name" value="Bact_solute-bd_prot1"/>
</dbReference>
<protein>
    <submittedName>
        <fullName evidence="2">Carbohydrate ABC transporter substrate-binding protein (CUT1 family)</fullName>
    </submittedName>
</protein>
<evidence type="ECO:0000313" key="3">
    <source>
        <dbReference type="Proteomes" id="UP000237846"/>
    </source>
</evidence>
<organism evidence="2 3">
    <name type="scientific">Allonocardiopsis opalescens</name>
    <dbReference type="NCBI Taxonomy" id="1144618"/>
    <lineage>
        <taxon>Bacteria</taxon>
        <taxon>Bacillati</taxon>
        <taxon>Actinomycetota</taxon>
        <taxon>Actinomycetes</taxon>
        <taxon>Streptosporangiales</taxon>
        <taxon>Allonocardiopsis</taxon>
    </lineage>
</organism>
<comment type="caution">
    <text evidence="2">The sequence shown here is derived from an EMBL/GenBank/DDBJ whole genome shotgun (WGS) entry which is preliminary data.</text>
</comment>
<dbReference type="AlphaFoldDB" id="A0A2T0QAH8"/>
<dbReference type="Pfam" id="PF01547">
    <property type="entry name" value="SBP_bac_1"/>
    <property type="match status" value="1"/>
</dbReference>
<dbReference type="Gene3D" id="3.40.190.10">
    <property type="entry name" value="Periplasmic binding protein-like II"/>
    <property type="match status" value="1"/>
</dbReference>
<evidence type="ECO:0000256" key="1">
    <source>
        <dbReference type="SAM" id="SignalP"/>
    </source>
</evidence>
<feature type="chain" id="PRO_5015574294" evidence="1">
    <location>
        <begin position="23"/>
        <end position="423"/>
    </location>
</feature>
<dbReference type="SUPFAM" id="SSF53850">
    <property type="entry name" value="Periplasmic binding protein-like II"/>
    <property type="match status" value="1"/>
</dbReference>
<sequence length="423" mass="44948">MRGAALGVAVGLGLTLSGCAGAGGGGQGGEGPSVEEGGQLTFANWQWLEPGRGEQIWSAVGGYSEANPQVELVQQEIVRADYERTISTQIGSGQGPDVFIIPDTYFPELAASGALEPLDGVLDPADQERLNATNENFAVDGQQLALTWESVPFAFFWNENLLDEAGVEPPTSPEELVEAAQTVQDETGATGFAVRHQMNEETVWWLDFANWPYGFGGGWSDGEQLTIDSAENIEALTAYQEVYDSGAFAVGDDASTFRSRFAEGEVAMMIDNSSALLTMVADNETVTSEDIGASPLPFTTDGSTYAGFAIGINANSQNKELARDFVRWMFTQEGQAAMAEGLAPSLVGTDVEVPADFVEANPWVPTFHEQLPNATTAVIAGFETETPQIRTAILTQVARVLTEDVDPAEALAQAQADAEAAVE</sequence>
<evidence type="ECO:0000313" key="2">
    <source>
        <dbReference type="EMBL" id="PRY00811.1"/>
    </source>
</evidence>
<dbReference type="PANTHER" id="PTHR43649:SF12">
    <property type="entry name" value="DIACETYLCHITOBIOSE BINDING PROTEIN DASA"/>
    <property type="match status" value="1"/>
</dbReference>
<dbReference type="CDD" id="cd13585">
    <property type="entry name" value="PBP2_TMBP_like"/>
    <property type="match status" value="1"/>
</dbReference>
<dbReference type="EMBL" id="PVZC01000002">
    <property type="protein sequence ID" value="PRY00811.1"/>
    <property type="molecule type" value="Genomic_DNA"/>
</dbReference>
<gene>
    <name evidence="2" type="ORF">CLV72_102443</name>
</gene>
<keyword evidence="3" id="KW-1185">Reference proteome</keyword>
<reference evidence="2 3" key="1">
    <citation type="submission" date="2018-03" db="EMBL/GenBank/DDBJ databases">
        <title>Genomic Encyclopedia of Archaeal and Bacterial Type Strains, Phase II (KMG-II): from individual species to whole genera.</title>
        <authorList>
            <person name="Goeker M."/>
        </authorList>
    </citation>
    <scope>NUCLEOTIDE SEQUENCE [LARGE SCALE GENOMIC DNA]</scope>
    <source>
        <strain evidence="2 3">DSM 45601</strain>
    </source>
</reference>
<dbReference type="Proteomes" id="UP000237846">
    <property type="component" value="Unassembled WGS sequence"/>
</dbReference>
<keyword evidence="1" id="KW-0732">Signal</keyword>
<dbReference type="PANTHER" id="PTHR43649">
    <property type="entry name" value="ARABINOSE-BINDING PROTEIN-RELATED"/>
    <property type="match status" value="1"/>
</dbReference>
<proteinExistence type="predicted"/>
<feature type="signal peptide" evidence="1">
    <location>
        <begin position="1"/>
        <end position="22"/>
    </location>
</feature>
<name>A0A2T0QAH8_9ACTN</name>
<dbReference type="InterPro" id="IPR006059">
    <property type="entry name" value="SBP"/>
</dbReference>
<accession>A0A2T0QAH8</accession>
<dbReference type="PROSITE" id="PS51257">
    <property type="entry name" value="PROKAR_LIPOPROTEIN"/>
    <property type="match status" value="1"/>
</dbReference>